<organism evidence="1 2">
    <name type="scientific">Russula earlei</name>
    <dbReference type="NCBI Taxonomy" id="71964"/>
    <lineage>
        <taxon>Eukaryota</taxon>
        <taxon>Fungi</taxon>
        <taxon>Dikarya</taxon>
        <taxon>Basidiomycota</taxon>
        <taxon>Agaricomycotina</taxon>
        <taxon>Agaricomycetes</taxon>
        <taxon>Russulales</taxon>
        <taxon>Russulaceae</taxon>
        <taxon>Russula</taxon>
    </lineage>
</organism>
<accession>A0ACC0TS08</accession>
<comment type="caution">
    <text evidence="1">The sequence shown here is derived from an EMBL/GenBank/DDBJ whole genome shotgun (WGS) entry which is preliminary data.</text>
</comment>
<dbReference type="EMBL" id="JAGFNK010000830">
    <property type="protein sequence ID" value="KAI9438857.1"/>
    <property type="molecule type" value="Genomic_DNA"/>
</dbReference>
<gene>
    <name evidence="1" type="ORF">F5148DRAFT_1260849</name>
</gene>
<sequence length="98" mass="11111">MRTSPIFALFCLASGIVPSLALPSNDPSKEVVSGGDRRSPSPPFVFDKERHEMYMGIMKNPERKRLYEMFDPDGLSRYQRRVSAYRKDGGQVPGERDS</sequence>
<reference evidence="1" key="1">
    <citation type="submission" date="2021-03" db="EMBL/GenBank/DDBJ databases">
        <title>Evolutionary priming and transition to the ectomycorrhizal habit in an iconic lineage of mushroom-forming fungi: is preadaptation a requirement?</title>
        <authorList>
            <consortium name="DOE Joint Genome Institute"/>
            <person name="Looney B.P."/>
            <person name="Miyauchi S."/>
            <person name="Morin E."/>
            <person name="Drula E."/>
            <person name="Courty P.E."/>
            <person name="Chicoki N."/>
            <person name="Fauchery L."/>
            <person name="Kohler A."/>
            <person name="Kuo A."/>
            <person name="LaButti K."/>
            <person name="Pangilinan J."/>
            <person name="Lipzen A."/>
            <person name="Riley R."/>
            <person name="Andreopoulos W."/>
            <person name="He G."/>
            <person name="Johnson J."/>
            <person name="Barry K.W."/>
            <person name="Grigoriev I.V."/>
            <person name="Nagy L."/>
            <person name="Hibbett D."/>
            <person name="Henrissat B."/>
            <person name="Matheny P.B."/>
            <person name="Labbe J."/>
            <person name="Martin A.F."/>
        </authorList>
    </citation>
    <scope>NUCLEOTIDE SEQUENCE</scope>
    <source>
        <strain evidence="1">BPL698</strain>
    </source>
</reference>
<keyword evidence="2" id="KW-1185">Reference proteome</keyword>
<proteinExistence type="predicted"/>
<dbReference type="Proteomes" id="UP001207468">
    <property type="component" value="Unassembled WGS sequence"/>
</dbReference>
<evidence type="ECO:0000313" key="2">
    <source>
        <dbReference type="Proteomes" id="UP001207468"/>
    </source>
</evidence>
<protein>
    <submittedName>
        <fullName evidence="1">Uncharacterized protein</fullName>
    </submittedName>
</protein>
<name>A0ACC0TS08_9AGAM</name>
<evidence type="ECO:0000313" key="1">
    <source>
        <dbReference type="EMBL" id="KAI9438857.1"/>
    </source>
</evidence>